<evidence type="ECO:0000256" key="2">
    <source>
        <dbReference type="ARBA" id="ARBA00022475"/>
    </source>
</evidence>
<feature type="transmembrane region" description="Helical" evidence="6">
    <location>
        <begin position="186"/>
        <end position="205"/>
    </location>
</feature>
<keyword evidence="2" id="KW-1003">Cell membrane</keyword>
<keyword evidence="8" id="KW-1185">Reference proteome</keyword>
<evidence type="ECO:0000313" key="7">
    <source>
        <dbReference type="EMBL" id="WZK89613.1"/>
    </source>
</evidence>
<protein>
    <submittedName>
        <fullName evidence="7">LysE family translocator</fullName>
    </submittedName>
</protein>
<evidence type="ECO:0000256" key="6">
    <source>
        <dbReference type="SAM" id="Phobius"/>
    </source>
</evidence>
<keyword evidence="4 6" id="KW-1133">Transmembrane helix</keyword>
<dbReference type="PANTHER" id="PTHR30086:SF20">
    <property type="entry name" value="ARGININE EXPORTER PROTEIN ARGO-RELATED"/>
    <property type="match status" value="1"/>
</dbReference>
<proteinExistence type="predicted"/>
<dbReference type="EMBL" id="CP123584">
    <property type="protein sequence ID" value="WZK89613.1"/>
    <property type="molecule type" value="Genomic_DNA"/>
</dbReference>
<comment type="subcellular location">
    <subcellularLocation>
        <location evidence="1">Cell membrane</location>
        <topology evidence="1">Multi-pass membrane protein</topology>
    </subcellularLocation>
</comment>
<evidence type="ECO:0000256" key="5">
    <source>
        <dbReference type="ARBA" id="ARBA00023136"/>
    </source>
</evidence>
<accession>A0ABZ2XUQ9</accession>
<keyword evidence="3 6" id="KW-0812">Transmembrane</keyword>
<feature type="transmembrane region" description="Helical" evidence="6">
    <location>
        <begin position="153"/>
        <end position="174"/>
    </location>
</feature>
<feature type="transmembrane region" description="Helical" evidence="6">
    <location>
        <begin position="6"/>
        <end position="23"/>
    </location>
</feature>
<organism evidence="7 8">
    <name type="scientific">Aliisedimentitalea scapharcae</name>
    <dbReference type="NCBI Taxonomy" id="1524259"/>
    <lineage>
        <taxon>Bacteria</taxon>
        <taxon>Pseudomonadati</taxon>
        <taxon>Pseudomonadota</taxon>
        <taxon>Alphaproteobacteria</taxon>
        <taxon>Rhodobacterales</taxon>
        <taxon>Roseobacteraceae</taxon>
        <taxon>Aliisedimentitalea</taxon>
    </lineage>
</organism>
<keyword evidence="5 6" id="KW-0472">Membrane</keyword>
<name>A0ABZ2XUQ9_9RHOB</name>
<dbReference type="Pfam" id="PF01810">
    <property type="entry name" value="LysE"/>
    <property type="match status" value="1"/>
</dbReference>
<dbReference type="InterPro" id="IPR001123">
    <property type="entry name" value="LeuE-type"/>
</dbReference>
<feature type="transmembrane region" description="Helical" evidence="6">
    <location>
        <begin position="44"/>
        <end position="68"/>
    </location>
</feature>
<sequence>MDSAQYLIPVWAIITGWIVAGGSPGPTNMTIVGTSMSLGRGPGLLVSSGVLVGSATWGIAAALGFSAIMMSNVWVFETVRYAGAAYLLYLAVKSLRSAWQGGSVVPVKPSGRSLFTKGILLHLTNPKPVLAWGSVYAIVLAPGAEWATVWQLFGTLICTSAFVFWGYALLFSWAPVARVYARSRRWFELTFGLLFGAASIKILTLRLT</sequence>
<dbReference type="RefSeq" id="WP_406647994.1">
    <property type="nucleotide sequence ID" value="NZ_CP123584.1"/>
</dbReference>
<feature type="transmembrane region" description="Helical" evidence="6">
    <location>
        <begin position="74"/>
        <end position="92"/>
    </location>
</feature>
<reference evidence="7 8" key="1">
    <citation type="submission" date="2023-04" db="EMBL/GenBank/DDBJ databases">
        <title>Complete genome sequence of Alisedimentitalea scapharcae.</title>
        <authorList>
            <person name="Rong J.-C."/>
            <person name="Yi M.-L."/>
            <person name="Zhao Q."/>
        </authorList>
    </citation>
    <scope>NUCLEOTIDE SEQUENCE [LARGE SCALE GENOMIC DNA]</scope>
    <source>
        <strain evidence="7 8">KCTC 42119</strain>
    </source>
</reference>
<dbReference type="PANTHER" id="PTHR30086">
    <property type="entry name" value="ARGININE EXPORTER PROTEIN ARGO"/>
    <property type="match status" value="1"/>
</dbReference>
<evidence type="ECO:0000256" key="4">
    <source>
        <dbReference type="ARBA" id="ARBA00022989"/>
    </source>
</evidence>
<evidence type="ECO:0000313" key="8">
    <source>
        <dbReference type="Proteomes" id="UP001623232"/>
    </source>
</evidence>
<evidence type="ECO:0000256" key="1">
    <source>
        <dbReference type="ARBA" id="ARBA00004651"/>
    </source>
</evidence>
<dbReference type="Proteomes" id="UP001623232">
    <property type="component" value="Chromosome"/>
</dbReference>
<gene>
    <name evidence="7" type="ORF">QEZ52_03415</name>
</gene>
<evidence type="ECO:0000256" key="3">
    <source>
        <dbReference type="ARBA" id="ARBA00022692"/>
    </source>
</evidence>